<feature type="compositionally biased region" description="Basic residues" evidence="4">
    <location>
        <begin position="931"/>
        <end position="942"/>
    </location>
</feature>
<dbReference type="GO" id="GO:0005634">
    <property type="term" value="C:nucleus"/>
    <property type="evidence" value="ECO:0007669"/>
    <property type="project" value="UniProtKB-SubCell"/>
</dbReference>
<feature type="region of interest" description="Disordered" evidence="4">
    <location>
        <begin position="300"/>
        <end position="320"/>
    </location>
</feature>
<dbReference type="Proteomes" id="UP000886885">
    <property type="component" value="Chromosome 8A"/>
</dbReference>
<dbReference type="InterPro" id="IPR001680">
    <property type="entry name" value="WD40_rpt"/>
</dbReference>
<evidence type="ECO:0000256" key="3">
    <source>
        <dbReference type="ARBA" id="ARBA00023242"/>
    </source>
</evidence>
<keyword evidence="2" id="KW-0804">Transcription</keyword>
<evidence type="ECO:0000313" key="6">
    <source>
        <dbReference type="Proteomes" id="UP000886885"/>
    </source>
</evidence>
<dbReference type="SMART" id="SM00320">
    <property type="entry name" value="WD40"/>
    <property type="match status" value="4"/>
</dbReference>
<feature type="region of interest" description="Disordered" evidence="4">
    <location>
        <begin position="206"/>
        <end position="283"/>
    </location>
</feature>
<feature type="region of interest" description="Disordered" evidence="4">
    <location>
        <begin position="921"/>
        <end position="949"/>
    </location>
</feature>
<organism evidence="5 6">
    <name type="scientific">Populus tomentosa</name>
    <name type="common">Chinese white poplar</name>
    <dbReference type="NCBI Taxonomy" id="118781"/>
    <lineage>
        <taxon>Eukaryota</taxon>
        <taxon>Viridiplantae</taxon>
        <taxon>Streptophyta</taxon>
        <taxon>Embryophyta</taxon>
        <taxon>Tracheophyta</taxon>
        <taxon>Spermatophyta</taxon>
        <taxon>Magnoliopsida</taxon>
        <taxon>eudicotyledons</taxon>
        <taxon>Gunneridae</taxon>
        <taxon>Pentapetalae</taxon>
        <taxon>rosids</taxon>
        <taxon>fabids</taxon>
        <taxon>Malpighiales</taxon>
        <taxon>Salicaceae</taxon>
        <taxon>Saliceae</taxon>
        <taxon>Populus</taxon>
    </lineage>
</organism>
<protein>
    <recommendedName>
        <fullName evidence="7">Transducin/WD40 repeat-like superfamily protein</fullName>
    </recommendedName>
</protein>
<reference evidence="5" key="1">
    <citation type="journal article" date="2020" name="bioRxiv">
        <title>Hybrid origin of Populus tomentosa Carr. identified through genome sequencing and phylogenomic analysis.</title>
        <authorList>
            <person name="An X."/>
            <person name="Gao K."/>
            <person name="Chen Z."/>
            <person name="Li J."/>
            <person name="Yang X."/>
            <person name="Yang X."/>
            <person name="Zhou J."/>
            <person name="Guo T."/>
            <person name="Zhao T."/>
            <person name="Huang S."/>
            <person name="Miao D."/>
            <person name="Khan W.U."/>
            <person name="Rao P."/>
            <person name="Ye M."/>
            <person name="Lei B."/>
            <person name="Liao W."/>
            <person name="Wang J."/>
            <person name="Ji L."/>
            <person name="Li Y."/>
            <person name="Guo B."/>
            <person name="Mustafa N.S."/>
            <person name="Li S."/>
            <person name="Yun Q."/>
            <person name="Keller S.R."/>
            <person name="Mao J."/>
            <person name="Zhang R."/>
            <person name="Strauss S.H."/>
        </authorList>
    </citation>
    <scope>NUCLEOTIDE SEQUENCE</scope>
    <source>
        <strain evidence="5">GM15</strain>
        <tissue evidence="5">Leaf</tissue>
    </source>
</reference>
<dbReference type="GO" id="GO:0000127">
    <property type="term" value="C:transcription factor TFIIIC complex"/>
    <property type="evidence" value="ECO:0007669"/>
    <property type="project" value="TreeGrafter"/>
</dbReference>
<dbReference type="InterPro" id="IPR052416">
    <property type="entry name" value="GTF3C_component"/>
</dbReference>
<accession>A0A8X8CU31</accession>
<dbReference type="EMBL" id="JAAWWB010000015">
    <property type="protein sequence ID" value="KAG6766490.1"/>
    <property type="molecule type" value="Genomic_DNA"/>
</dbReference>
<comment type="caution">
    <text evidence="5">The sequence shown here is derived from an EMBL/GenBank/DDBJ whole genome shotgun (WGS) entry which is preliminary data.</text>
</comment>
<dbReference type="PANTHER" id="PTHR15052">
    <property type="entry name" value="RNA POLYMERASE III TRANSCRIPTION INITIATION FACTOR COMPLEX SUBUNIT"/>
    <property type="match status" value="1"/>
</dbReference>
<sequence>MEEQEELLGGNGVGIRVSTFDYSVENHFKEMDMISKLCGEAETDSVDEIEIQCYKSSITFLSEWKLYKYDPRIIRFASEMDNSLEKCVLSGINLPLFSSATVPKERSDGGASSLESSKDFVMYVGGSVWALDWCPRVHERPDNHIKREFVAISAHPPESYYHKIGVPLTGRGMVQIWCVLNVGGDEEAVPMKKSKLGARYNVSKMDKSVELKRPKGRPRKKPVEESSRNEATKALVKMPKGRPRKRPIEESPCNEATELISAKRPKGRPRKKPIEESPSNEAVEEILAPVNEATKENLAQVKRGGRPRKNPTNESLDSLDSSNQYVQALSVEYPQDSPGLLSIEGISQNSQDEAKQKHTVKERKKFTKQLFDCNTNLKATAQSRRLNSDARKGSDSGDVACPLLLIHNEDDNVSLDINSTSSTVNYQTHENSGLNTAMPAYGSDNVSLDINPNPSIPKDADLPRVVLCLAHNGKVAWDVKWQPCNAPLSKFQHRMGYLAVLLGNGSLEVWDVPLPHAMKSVYSSSNLEGTDPRFVKIKPVFRCSTLKCGGIQSIPLAVEWSTSYPHDHLLAGCHDGTVALWKFSASGASGDTRPLLCFSADTVPIRAIAWVPSESDPFRPLWDLHPAPKLIYSLDWLPDPRCIILSFDDGTMRLLSLARAAYDAAVNGKPSVGPKQLGMHVVNCSSFAIWSVQVSRLTGTLVLSFSLLLKQCNFINCLIKIGGQNERWYGILHFLPSGFDHRLTAFVTGVAYATLFDFRSALLEKQGPALLSSTFLENFFIVILCSLGMVAYCSADGTVCRFQLTTKAVEKDPSRHRAPHFGCGSLSEDESAIIVGTPLPDTPLPLKKPINDVGNNPKSKQRLSVSNKAAKIPTSDDPPLGKCKIFTPIYLLASQFFSLLVIKFVKLVAALCYGDDPGMDHGSDETLTATKSKRKPKSKSGSKQHEGEDQALVCIDDEQDVKQKGGGEEGAGNVVESIPPKMVAIHRVRWNMNKGSERWLCSGGAAGIVRCQEIKMFDADICLARKR</sequence>
<feature type="compositionally biased region" description="Polar residues" evidence="4">
    <location>
        <begin position="853"/>
        <end position="867"/>
    </location>
</feature>
<name>A0A8X8CU31_POPTO</name>
<feature type="region of interest" description="Disordered" evidence="4">
    <location>
        <begin position="845"/>
        <end position="875"/>
    </location>
</feature>
<dbReference type="AlphaFoldDB" id="A0A8X8CU31"/>
<dbReference type="GO" id="GO:0006383">
    <property type="term" value="P:transcription by RNA polymerase III"/>
    <property type="evidence" value="ECO:0007669"/>
    <property type="project" value="TreeGrafter"/>
</dbReference>
<keyword evidence="3" id="KW-0539">Nucleus</keyword>
<dbReference type="PANTHER" id="PTHR15052:SF2">
    <property type="entry name" value="GENERAL TRANSCRIPTION FACTOR 3C POLYPEPTIDE 2"/>
    <property type="match status" value="1"/>
</dbReference>
<evidence type="ECO:0000256" key="2">
    <source>
        <dbReference type="ARBA" id="ARBA00023163"/>
    </source>
</evidence>
<evidence type="ECO:0000256" key="1">
    <source>
        <dbReference type="ARBA" id="ARBA00004123"/>
    </source>
</evidence>
<proteinExistence type="predicted"/>
<gene>
    <name evidence="5" type="ORF">POTOM_030576</name>
</gene>
<feature type="compositionally biased region" description="Polar residues" evidence="4">
    <location>
        <begin position="310"/>
        <end position="320"/>
    </location>
</feature>
<evidence type="ECO:0008006" key="7">
    <source>
        <dbReference type="Google" id="ProtNLM"/>
    </source>
</evidence>
<evidence type="ECO:0000256" key="4">
    <source>
        <dbReference type="SAM" id="MobiDB-lite"/>
    </source>
</evidence>
<keyword evidence="6" id="KW-1185">Reference proteome</keyword>
<evidence type="ECO:0000313" key="5">
    <source>
        <dbReference type="EMBL" id="KAG6766490.1"/>
    </source>
</evidence>
<comment type="subcellular location">
    <subcellularLocation>
        <location evidence="1">Nucleus</location>
    </subcellularLocation>
</comment>
<dbReference type="OrthoDB" id="4703at2759"/>
<feature type="compositionally biased region" description="Basic and acidic residues" evidence="4">
    <location>
        <begin position="221"/>
        <end position="231"/>
    </location>
</feature>